<name>M1RFX0_ELHV1</name>
<dbReference type="Proteomes" id="UP000157603">
    <property type="component" value="Segment"/>
</dbReference>
<proteinExistence type="predicted"/>
<protein>
    <submittedName>
        <fullName evidence="1">Protein E33</fullName>
    </submittedName>
</protein>
<gene>
    <name evidence="1" type="primary">E33</name>
</gene>
<accession>M1RFX0</accession>
<reference evidence="1 2" key="1">
    <citation type="journal article" date="2013" name="Genome Announc.">
        <title>Complete Genome Sequence of Elephant Endotheliotropic Herpesvirus 1A.</title>
        <authorList>
            <person name="Ling P.D."/>
            <person name="Reid J.G."/>
            <person name="Qin X."/>
            <person name="Muzny D.M."/>
            <person name="Gibbs R."/>
            <person name="Petrosino J."/>
            <person name="Peng R."/>
            <person name="Zong J.C."/>
            <person name="Heaggans S.Y."/>
            <person name="Hayward G.S."/>
        </authorList>
    </citation>
    <scope>NUCLEOTIDE SEQUENCE [LARGE SCALE GENOMIC DNA]</scope>
    <source>
        <strain evidence="1">Kimba NAP23</strain>
    </source>
</reference>
<organism evidence="1 2">
    <name type="scientific">Elephant endotheliotropic herpesvirus 1A</name>
    <dbReference type="NCBI Taxonomy" id="759753"/>
    <lineage>
        <taxon>Viruses</taxon>
        <taxon>Duplodnaviria</taxon>
        <taxon>Heunggongvirae</taxon>
        <taxon>Peploviricota</taxon>
        <taxon>Herviviricetes</taxon>
        <taxon>Herpesvirales</taxon>
        <taxon>Orthoherpesviridae</taxon>
        <taxon>Betaherpesvirinae</taxon>
        <taxon>Proboscivirus</taxon>
        <taxon>Proboscivirus elephantidbeta1</taxon>
        <taxon>Elephantid herpesvirus 1</taxon>
    </lineage>
</organism>
<dbReference type="EMBL" id="KC618527">
    <property type="protein sequence ID" value="AGG16056.1"/>
    <property type="molecule type" value="Genomic_DNA"/>
</dbReference>
<sequence length="118" mass="13396">MYLLVRLFGAGAMIMVVPVSKQDVVDPSRRSSDTLLNRLFSIPSVRSTSPKPSHILQNLLFVSCKSSLKKIYKITSKCERKKLDSDHSTQHLICTHCTGQPRCLMSSLKRYVRVKCKK</sequence>
<evidence type="ECO:0000313" key="2">
    <source>
        <dbReference type="Proteomes" id="UP000157603"/>
    </source>
</evidence>
<evidence type="ECO:0000313" key="1">
    <source>
        <dbReference type="EMBL" id="AGG16056.1"/>
    </source>
</evidence>